<dbReference type="Gene3D" id="2.60.40.150">
    <property type="entry name" value="C2 domain"/>
    <property type="match status" value="2"/>
</dbReference>
<keyword evidence="2" id="KW-1133">Transmembrane helix</keyword>
<keyword evidence="2" id="KW-0472">Membrane</keyword>
<dbReference type="InterPro" id="IPR000008">
    <property type="entry name" value="C2_dom"/>
</dbReference>
<feature type="transmembrane region" description="Helical" evidence="2">
    <location>
        <begin position="61"/>
        <end position="85"/>
    </location>
</feature>
<dbReference type="InterPro" id="IPR035892">
    <property type="entry name" value="C2_domain_sf"/>
</dbReference>
<gene>
    <name evidence="4" type="ORF">CUNI_LOCUS17495</name>
</gene>
<feature type="domain" description="C2" evidence="3">
    <location>
        <begin position="200"/>
        <end position="322"/>
    </location>
</feature>
<protein>
    <recommendedName>
        <fullName evidence="3">C2 domain-containing protein</fullName>
    </recommendedName>
</protein>
<dbReference type="SUPFAM" id="SSF49562">
    <property type="entry name" value="C2 domain (Calcium/lipid-binding domain, CaLB)"/>
    <property type="match status" value="2"/>
</dbReference>
<dbReference type="PROSITE" id="PS50004">
    <property type="entry name" value="C2"/>
    <property type="match status" value="2"/>
</dbReference>
<proteinExistence type="predicted"/>
<comment type="caution">
    <text evidence="4">The sequence shown here is derived from an EMBL/GenBank/DDBJ whole genome shotgun (WGS) entry which is preliminary data.</text>
</comment>
<keyword evidence="2" id="KW-0812">Transmembrane</keyword>
<dbReference type="GO" id="GO:0005544">
    <property type="term" value="F:calcium-dependent phospholipid binding"/>
    <property type="evidence" value="ECO:0007669"/>
    <property type="project" value="TreeGrafter"/>
</dbReference>
<name>A0A8S3ZR09_9EUPU</name>
<dbReference type="GO" id="GO:0030276">
    <property type="term" value="F:clathrin binding"/>
    <property type="evidence" value="ECO:0007669"/>
    <property type="project" value="TreeGrafter"/>
</dbReference>
<organism evidence="4 5">
    <name type="scientific">Candidula unifasciata</name>
    <dbReference type="NCBI Taxonomy" id="100452"/>
    <lineage>
        <taxon>Eukaryota</taxon>
        <taxon>Metazoa</taxon>
        <taxon>Spiralia</taxon>
        <taxon>Lophotrochozoa</taxon>
        <taxon>Mollusca</taxon>
        <taxon>Gastropoda</taxon>
        <taxon>Heterobranchia</taxon>
        <taxon>Euthyneura</taxon>
        <taxon>Panpulmonata</taxon>
        <taxon>Eupulmonata</taxon>
        <taxon>Stylommatophora</taxon>
        <taxon>Helicina</taxon>
        <taxon>Helicoidea</taxon>
        <taxon>Geomitridae</taxon>
        <taxon>Candidula</taxon>
    </lineage>
</organism>
<dbReference type="OrthoDB" id="10259057at2759"/>
<feature type="domain" description="C2" evidence="3">
    <location>
        <begin position="331"/>
        <end position="453"/>
    </location>
</feature>
<dbReference type="Pfam" id="PF00168">
    <property type="entry name" value="C2"/>
    <property type="match status" value="2"/>
</dbReference>
<dbReference type="SMART" id="SM00239">
    <property type="entry name" value="C2"/>
    <property type="match status" value="2"/>
</dbReference>
<dbReference type="AlphaFoldDB" id="A0A8S3ZR09"/>
<dbReference type="GO" id="GO:0017156">
    <property type="term" value="P:calcium-ion regulated exocytosis"/>
    <property type="evidence" value="ECO:0007669"/>
    <property type="project" value="TreeGrafter"/>
</dbReference>
<evidence type="ECO:0000313" key="5">
    <source>
        <dbReference type="Proteomes" id="UP000678393"/>
    </source>
</evidence>
<dbReference type="PRINTS" id="PR00360">
    <property type="entry name" value="C2DOMAIN"/>
</dbReference>
<feature type="region of interest" description="Disordered" evidence="1">
    <location>
        <begin position="1"/>
        <end position="29"/>
    </location>
</feature>
<dbReference type="GO" id="GO:0005886">
    <property type="term" value="C:plasma membrane"/>
    <property type="evidence" value="ECO:0007669"/>
    <property type="project" value="TreeGrafter"/>
</dbReference>
<evidence type="ECO:0000256" key="1">
    <source>
        <dbReference type="SAM" id="MobiDB-lite"/>
    </source>
</evidence>
<dbReference type="GO" id="GO:0070382">
    <property type="term" value="C:exocytic vesicle"/>
    <property type="evidence" value="ECO:0007669"/>
    <property type="project" value="TreeGrafter"/>
</dbReference>
<reference evidence="4" key="1">
    <citation type="submission" date="2021-04" db="EMBL/GenBank/DDBJ databases">
        <authorList>
            <consortium name="Molecular Ecology Group"/>
        </authorList>
    </citation>
    <scope>NUCLEOTIDE SEQUENCE</scope>
</reference>
<evidence type="ECO:0000259" key="3">
    <source>
        <dbReference type="PROSITE" id="PS50004"/>
    </source>
</evidence>
<dbReference type="GO" id="GO:0001786">
    <property type="term" value="F:phosphatidylserine binding"/>
    <property type="evidence" value="ECO:0007669"/>
    <property type="project" value="TreeGrafter"/>
</dbReference>
<keyword evidence="5" id="KW-1185">Reference proteome</keyword>
<dbReference type="GO" id="GO:0000149">
    <property type="term" value="F:SNARE binding"/>
    <property type="evidence" value="ECO:0007669"/>
    <property type="project" value="TreeGrafter"/>
</dbReference>
<feature type="region of interest" description="Disordered" evidence="1">
    <location>
        <begin position="97"/>
        <end position="122"/>
    </location>
</feature>
<accession>A0A8S3ZR09</accession>
<evidence type="ECO:0000313" key="4">
    <source>
        <dbReference type="EMBL" id="CAG5131937.1"/>
    </source>
</evidence>
<dbReference type="Proteomes" id="UP000678393">
    <property type="component" value="Unassembled WGS sequence"/>
</dbReference>
<dbReference type="EMBL" id="CAJHNH020004968">
    <property type="protein sequence ID" value="CAG5131937.1"/>
    <property type="molecule type" value="Genomic_DNA"/>
</dbReference>
<dbReference type="PANTHER" id="PTHR10024:SF377">
    <property type="entry name" value="SYNAPTOTAGMIN-15-LIKE ISOFORM X1"/>
    <property type="match status" value="1"/>
</dbReference>
<sequence>MIAFQLTSNDTSRVGHPTDEQNSSTMDSVPDGVIIDADVEFGDNEPYQSKIPGLVDLLNPITLTIVGIATLVGVVCIVVLLWLWVKKLRQKTFMDTPFSNTDEAKTTNSAPVSRSASPKLSKQKSCPASLSIISCRNHTVKSECIPEITVTSEHVQPGIPYYSTGPAFFLGNDQTNCSTINHYHLYSFPEDTELQNQEIPLGRLKFSVLYDVAMETLQVNLIRAEHLPGRNNNSDRRDPYVKIFLLPDDKTCRVSKVMKKTLNPVFNESHTFQVRAEDIQKRVLRLSVYDIDKRRVRHSLGHVVVGLKHLDLTGADVIQAQLEPTIRTATSNGELQISLLHIPSYEKMIVTIHNARNLHRLENYPGMGAYIRIHLFYGNKCHRIKQTAVRQGGAEIIFNETLTFTLSGKLLETCNLRISFMLTSSTVSMANEIEYSRVILGPFMFARGTELAHWQEMLANPEVASTRWHNLTCLTS</sequence>
<feature type="compositionally biased region" description="Polar residues" evidence="1">
    <location>
        <begin position="1"/>
        <end position="12"/>
    </location>
</feature>
<dbReference type="PANTHER" id="PTHR10024">
    <property type="entry name" value="SYNAPTOTAGMIN"/>
    <property type="match status" value="1"/>
</dbReference>
<evidence type="ECO:0000256" key="2">
    <source>
        <dbReference type="SAM" id="Phobius"/>
    </source>
</evidence>
<dbReference type="GO" id="GO:0005509">
    <property type="term" value="F:calcium ion binding"/>
    <property type="evidence" value="ECO:0007669"/>
    <property type="project" value="TreeGrafter"/>
</dbReference>